<evidence type="ECO:0000313" key="1">
    <source>
        <dbReference type="EMBL" id="KAK9098803.1"/>
    </source>
</evidence>
<accession>A0AAP0HRN3</accession>
<organism evidence="1 2">
    <name type="scientific">Stephania yunnanensis</name>
    <dbReference type="NCBI Taxonomy" id="152371"/>
    <lineage>
        <taxon>Eukaryota</taxon>
        <taxon>Viridiplantae</taxon>
        <taxon>Streptophyta</taxon>
        <taxon>Embryophyta</taxon>
        <taxon>Tracheophyta</taxon>
        <taxon>Spermatophyta</taxon>
        <taxon>Magnoliopsida</taxon>
        <taxon>Ranunculales</taxon>
        <taxon>Menispermaceae</taxon>
        <taxon>Menispermoideae</taxon>
        <taxon>Cissampelideae</taxon>
        <taxon>Stephania</taxon>
    </lineage>
</organism>
<protein>
    <submittedName>
        <fullName evidence="1">Uncharacterized protein</fullName>
    </submittedName>
</protein>
<name>A0AAP0HRN3_9MAGN</name>
<proteinExistence type="predicted"/>
<comment type="caution">
    <text evidence="1">The sequence shown here is derived from an EMBL/GenBank/DDBJ whole genome shotgun (WGS) entry which is preliminary data.</text>
</comment>
<dbReference type="EMBL" id="JBBNAF010000011">
    <property type="protein sequence ID" value="KAK9098803.1"/>
    <property type="molecule type" value="Genomic_DNA"/>
</dbReference>
<keyword evidence="2" id="KW-1185">Reference proteome</keyword>
<evidence type="ECO:0000313" key="2">
    <source>
        <dbReference type="Proteomes" id="UP001420932"/>
    </source>
</evidence>
<sequence>MFHLNPNSRMCKQELGLNPSIPYSFFVVGTALSPNSLLSVSSLSLSHSSLPSQCRLLSLFLIHLSLISRCSLPLAVFISSLFLWSVRLLPLGRPRHLSRFSSSRLLSFSDRA</sequence>
<dbReference type="Proteomes" id="UP001420932">
    <property type="component" value="Unassembled WGS sequence"/>
</dbReference>
<dbReference type="AlphaFoldDB" id="A0AAP0HRN3"/>
<reference evidence="1 2" key="1">
    <citation type="submission" date="2024-01" db="EMBL/GenBank/DDBJ databases">
        <title>Genome assemblies of Stephania.</title>
        <authorList>
            <person name="Yang L."/>
        </authorList>
    </citation>
    <scope>NUCLEOTIDE SEQUENCE [LARGE SCALE GENOMIC DNA]</scope>
    <source>
        <strain evidence="1">YNDBR</strain>
        <tissue evidence="1">Leaf</tissue>
    </source>
</reference>
<gene>
    <name evidence="1" type="ORF">Syun_025848</name>
</gene>